<reference evidence="2 3" key="1">
    <citation type="submission" date="2013-10" db="EMBL/GenBank/DDBJ databases">
        <title>The Genome Sequence of Acinetobacter brisouii CIP 110357.</title>
        <authorList>
            <consortium name="The Broad Institute Genomics Platform"/>
            <consortium name="The Broad Institute Genome Sequencing Center for Infectious Disease"/>
            <person name="Cerqueira G."/>
            <person name="Feldgarden M."/>
            <person name="Courvalin P."/>
            <person name="Grillot-Courvalin C."/>
            <person name="Clermont D."/>
            <person name="Rocha E."/>
            <person name="Yoon E.-J."/>
            <person name="Nemec A."/>
            <person name="Young S.K."/>
            <person name="Zeng Q."/>
            <person name="Gargeya S."/>
            <person name="Fitzgerald M."/>
            <person name="Abouelleil A."/>
            <person name="Alvarado L."/>
            <person name="Berlin A.M."/>
            <person name="Chapman S.B."/>
            <person name="Gainer-Dewar J."/>
            <person name="Goldberg J."/>
            <person name="Gnerre S."/>
            <person name="Griggs A."/>
            <person name="Gujja S."/>
            <person name="Hansen M."/>
            <person name="Howarth C."/>
            <person name="Imamovic A."/>
            <person name="Ireland A."/>
            <person name="Larimer J."/>
            <person name="McCowan C."/>
            <person name="Murphy C."/>
            <person name="Pearson M."/>
            <person name="Poon T.W."/>
            <person name="Priest M."/>
            <person name="Roberts A."/>
            <person name="Saif S."/>
            <person name="Shea T."/>
            <person name="Sykes S."/>
            <person name="Wortman J."/>
            <person name="Nusbaum C."/>
            <person name="Birren B."/>
        </authorList>
    </citation>
    <scope>NUCLEOTIDE SEQUENCE [LARGE SCALE GENOMIC DNA]</scope>
    <source>
        <strain evidence="2 3">CIP 110357</strain>
    </source>
</reference>
<name>V2UQN8_9GAMM</name>
<comment type="caution">
    <text evidence="2">The sequence shown here is derived from an EMBL/GenBank/DDBJ whole genome shotgun (WGS) entry which is preliminary data.</text>
</comment>
<protein>
    <recommendedName>
        <fullName evidence="4">Phage abortive infection protein</fullName>
    </recommendedName>
</protein>
<dbReference type="Proteomes" id="UP000018418">
    <property type="component" value="Unassembled WGS sequence"/>
</dbReference>
<dbReference type="RefSeq" id="WP_004904842.1">
    <property type="nucleotide sequence ID" value="NZ_BBTI01000007.1"/>
</dbReference>
<keyword evidence="3" id="KW-1185">Reference proteome</keyword>
<dbReference type="PATRIC" id="fig|1341683.3.peg.1395"/>
<evidence type="ECO:0000313" key="2">
    <source>
        <dbReference type="EMBL" id="ESK50911.1"/>
    </source>
</evidence>
<sequence>MEVSNNIKSTFGVILALTIIFFIVVFIWYGCSNTKDQLKETLTLTIGFFGGLATLGAAYIAAAMYNDWRNQHNAQIKYNYLKDTLEITRDNLILFAPILNHIILAGMKYIEGDVVSIIELDKKIIDKIYSSHKKSLLIFREYNTVFNDDDSYLLFLKLSVIIEKSLTSLISITNIDSDLDKLEAITKQAQIIGVPTDVKNGIAISFYTHQMTTLDLLGQVEVYYLELVKHLAKHELKE</sequence>
<dbReference type="EMBL" id="AYEU01000006">
    <property type="protein sequence ID" value="ESK50911.1"/>
    <property type="molecule type" value="Genomic_DNA"/>
</dbReference>
<organism evidence="2 3">
    <name type="scientific">Acinetobacter brisouii CIP 110357</name>
    <dbReference type="NCBI Taxonomy" id="1341683"/>
    <lineage>
        <taxon>Bacteria</taxon>
        <taxon>Pseudomonadati</taxon>
        <taxon>Pseudomonadota</taxon>
        <taxon>Gammaproteobacteria</taxon>
        <taxon>Moraxellales</taxon>
        <taxon>Moraxellaceae</taxon>
        <taxon>Acinetobacter</taxon>
    </lineage>
</organism>
<dbReference type="AlphaFoldDB" id="V2UQN8"/>
<proteinExistence type="predicted"/>
<feature type="transmembrane region" description="Helical" evidence="1">
    <location>
        <begin position="42"/>
        <end position="65"/>
    </location>
</feature>
<feature type="transmembrane region" description="Helical" evidence="1">
    <location>
        <begin position="12"/>
        <end position="30"/>
    </location>
</feature>
<keyword evidence="1" id="KW-0472">Membrane</keyword>
<keyword evidence="1" id="KW-0812">Transmembrane</keyword>
<evidence type="ECO:0000256" key="1">
    <source>
        <dbReference type="SAM" id="Phobius"/>
    </source>
</evidence>
<keyword evidence="1" id="KW-1133">Transmembrane helix</keyword>
<evidence type="ECO:0008006" key="4">
    <source>
        <dbReference type="Google" id="ProtNLM"/>
    </source>
</evidence>
<accession>V2UQN8</accession>
<dbReference type="HOGENOM" id="CLU_1187868_0_0_6"/>
<evidence type="ECO:0000313" key="3">
    <source>
        <dbReference type="Proteomes" id="UP000018418"/>
    </source>
</evidence>
<gene>
    <name evidence="2" type="ORF">P255_01410</name>
</gene>